<keyword evidence="2" id="KW-1185">Reference proteome</keyword>
<dbReference type="OrthoDB" id="7701517at2759"/>
<evidence type="ECO:0000313" key="1">
    <source>
        <dbReference type="EMBL" id="EFX64199.1"/>
    </source>
</evidence>
<dbReference type="PhylomeDB" id="E9HVN2"/>
<dbReference type="AlphaFoldDB" id="E9HVN2"/>
<reference evidence="1 2" key="1">
    <citation type="journal article" date="2011" name="Science">
        <title>The ecoresponsive genome of Daphnia pulex.</title>
        <authorList>
            <person name="Colbourne J.K."/>
            <person name="Pfrender M.E."/>
            <person name="Gilbert D."/>
            <person name="Thomas W.K."/>
            <person name="Tucker A."/>
            <person name="Oakley T.H."/>
            <person name="Tokishita S."/>
            <person name="Aerts A."/>
            <person name="Arnold G.J."/>
            <person name="Basu M.K."/>
            <person name="Bauer D.J."/>
            <person name="Caceres C.E."/>
            <person name="Carmel L."/>
            <person name="Casola C."/>
            <person name="Choi J.H."/>
            <person name="Detter J.C."/>
            <person name="Dong Q."/>
            <person name="Dusheyko S."/>
            <person name="Eads B.D."/>
            <person name="Frohlich T."/>
            <person name="Geiler-Samerotte K.A."/>
            <person name="Gerlach D."/>
            <person name="Hatcher P."/>
            <person name="Jogdeo S."/>
            <person name="Krijgsveld J."/>
            <person name="Kriventseva E.V."/>
            <person name="Kultz D."/>
            <person name="Laforsch C."/>
            <person name="Lindquist E."/>
            <person name="Lopez J."/>
            <person name="Manak J.R."/>
            <person name="Muller J."/>
            <person name="Pangilinan J."/>
            <person name="Patwardhan R.P."/>
            <person name="Pitluck S."/>
            <person name="Pritham E.J."/>
            <person name="Rechtsteiner A."/>
            <person name="Rho M."/>
            <person name="Rogozin I.B."/>
            <person name="Sakarya O."/>
            <person name="Salamov A."/>
            <person name="Schaack S."/>
            <person name="Shapiro H."/>
            <person name="Shiga Y."/>
            <person name="Skalitzky C."/>
            <person name="Smith Z."/>
            <person name="Souvorov A."/>
            <person name="Sung W."/>
            <person name="Tang Z."/>
            <person name="Tsuchiya D."/>
            <person name="Tu H."/>
            <person name="Vos H."/>
            <person name="Wang M."/>
            <person name="Wolf Y.I."/>
            <person name="Yamagata H."/>
            <person name="Yamada T."/>
            <person name="Ye Y."/>
            <person name="Shaw J.R."/>
            <person name="Andrews J."/>
            <person name="Crease T.J."/>
            <person name="Tang H."/>
            <person name="Lucas S.M."/>
            <person name="Robertson H.M."/>
            <person name="Bork P."/>
            <person name="Koonin E.V."/>
            <person name="Zdobnov E.M."/>
            <person name="Grigoriev I.V."/>
            <person name="Lynch M."/>
            <person name="Boore J.L."/>
        </authorList>
    </citation>
    <scope>NUCLEOTIDE SEQUENCE [LARGE SCALE GENOMIC DNA]</scope>
</reference>
<dbReference type="InParanoid" id="E9HVN2"/>
<proteinExistence type="predicted"/>
<organism evidence="1 2">
    <name type="scientific">Daphnia pulex</name>
    <name type="common">Water flea</name>
    <dbReference type="NCBI Taxonomy" id="6669"/>
    <lineage>
        <taxon>Eukaryota</taxon>
        <taxon>Metazoa</taxon>
        <taxon>Ecdysozoa</taxon>
        <taxon>Arthropoda</taxon>
        <taxon>Crustacea</taxon>
        <taxon>Branchiopoda</taxon>
        <taxon>Diplostraca</taxon>
        <taxon>Cladocera</taxon>
        <taxon>Anomopoda</taxon>
        <taxon>Daphniidae</taxon>
        <taxon>Daphnia</taxon>
    </lineage>
</organism>
<name>E9HVN2_DAPPU</name>
<sequence length="109" mass="12843">MLVANLPYERSIPDGDFRVDVVLETSRRYARNHFFTTDKQLHLLRKAKRWYGDGTFFICPTPFYLVFGIHAFICHGHLDKQIVRRQEPFLMMKTQQDLVSINTIATTTH</sequence>
<accession>E9HVN2</accession>
<dbReference type="HOGENOM" id="CLU_2186569_0_0_1"/>
<gene>
    <name evidence="1" type="ORF">DAPPUDRAFT_266853</name>
</gene>
<dbReference type="Proteomes" id="UP000000305">
    <property type="component" value="Unassembled WGS sequence"/>
</dbReference>
<dbReference type="KEGG" id="dpx:DAPPUDRAFT_266853"/>
<evidence type="ECO:0000313" key="2">
    <source>
        <dbReference type="Proteomes" id="UP000000305"/>
    </source>
</evidence>
<dbReference type="EMBL" id="GL732863">
    <property type="protein sequence ID" value="EFX64199.1"/>
    <property type="molecule type" value="Genomic_DNA"/>
</dbReference>
<protein>
    <submittedName>
        <fullName evidence="1">Uncharacterized protein</fullName>
    </submittedName>
</protein>